<keyword evidence="1" id="KW-1133">Transmembrane helix</keyword>
<protein>
    <submittedName>
        <fullName evidence="2">Uncharacterized protein</fullName>
    </submittedName>
</protein>
<keyword evidence="3" id="KW-1185">Reference proteome</keyword>
<evidence type="ECO:0000256" key="1">
    <source>
        <dbReference type="SAM" id="Phobius"/>
    </source>
</evidence>
<keyword evidence="1" id="KW-0472">Membrane</keyword>
<dbReference type="EMBL" id="AZHW01000222">
    <property type="protein sequence ID" value="ETX01547.1"/>
    <property type="molecule type" value="Genomic_DNA"/>
</dbReference>
<dbReference type="Proteomes" id="UP000019141">
    <property type="component" value="Unassembled WGS sequence"/>
</dbReference>
<dbReference type="AlphaFoldDB" id="W4LVY9"/>
<evidence type="ECO:0000313" key="2">
    <source>
        <dbReference type="EMBL" id="ETX01547.1"/>
    </source>
</evidence>
<sequence>MRDIHRFLRVCVPIAGGVLLMFSELVIPREVRFPLVFGVGLTMIVVGAWRVFYSLLPNERRFTALREEVDVFLETVRQLNAMAYAARQEAHVWYPQAIQDLKASMHDGVERMADVAGVPEAMELAEATHQPTGTLADVSEVTAVAAT</sequence>
<organism evidence="2 3">
    <name type="scientific">Entotheonella factor</name>
    <dbReference type="NCBI Taxonomy" id="1429438"/>
    <lineage>
        <taxon>Bacteria</taxon>
        <taxon>Pseudomonadati</taxon>
        <taxon>Nitrospinota/Tectimicrobiota group</taxon>
        <taxon>Candidatus Tectimicrobiota</taxon>
        <taxon>Candidatus Entotheonellia</taxon>
        <taxon>Candidatus Entotheonellales</taxon>
        <taxon>Candidatus Entotheonellaceae</taxon>
        <taxon>Candidatus Entotheonella</taxon>
    </lineage>
</organism>
<reference evidence="2 3" key="1">
    <citation type="journal article" date="2014" name="Nature">
        <title>An environmental bacterial taxon with a large and distinct metabolic repertoire.</title>
        <authorList>
            <person name="Wilson M.C."/>
            <person name="Mori T."/>
            <person name="Ruckert C."/>
            <person name="Uria A.R."/>
            <person name="Helf M.J."/>
            <person name="Takada K."/>
            <person name="Gernert C."/>
            <person name="Steffens U.A."/>
            <person name="Heycke N."/>
            <person name="Schmitt S."/>
            <person name="Rinke C."/>
            <person name="Helfrich E.J."/>
            <person name="Brachmann A.O."/>
            <person name="Gurgui C."/>
            <person name="Wakimoto T."/>
            <person name="Kracht M."/>
            <person name="Crusemann M."/>
            <person name="Hentschel U."/>
            <person name="Abe I."/>
            <person name="Matsunaga S."/>
            <person name="Kalinowski J."/>
            <person name="Takeyama H."/>
            <person name="Piel J."/>
        </authorList>
    </citation>
    <scope>NUCLEOTIDE SEQUENCE [LARGE SCALE GENOMIC DNA]</scope>
    <source>
        <strain evidence="3">TSY1</strain>
    </source>
</reference>
<proteinExistence type="predicted"/>
<accession>W4LVY9</accession>
<gene>
    <name evidence="2" type="ORF">ETSY1_06985</name>
</gene>
<comment type="caution">
    <text evidence="2">The sequence shown here is derived from an EMBL/GenBank/DDBJ whole genome shotgun (WGS) entry which is preliminary data.</text>
</comment>
<evidence type="ECO:0000313" key="3">
    <source>
        <dbReference type="Proteomes" id="UP000019141"/>
    </source>
</evidence>
<feature type="transmembrane region" description="Helical" evidence="1">
    <location>
        <begin position="33"/>
        <end position="56"/>
    </location>
</feature>
<keyword evidence="1" id="KW-0812">Transmembrane</keyword>
<name>W4LVY9_ENTF1</name>
<dbReference type="HOGENOM" id="CLU_1764656_0_0_7"/>
<feature type="transmembrane region" description="Helical" evidence="1">
    <location>
        <begin position="7"/>
        <end position="27"/>
    </location>
</feature>